<gene>
    <name evidence="1" type="ORF">N3K66_009083</name>
</gene>
<dbReference type="EMBL" id="CM047950">
    <property type="protein sequence ID" value="KAI9896014.1"/>
    <property type="molecule type" value="Genomic_DNA"/>
</dbReference>
<keyword evidence="2" id="KW-1185">Reference proteome</keyword>
<organism evidence="1 2">
    <name type="scientific">Trichothecium roseum</name>
    <dbReference type="NCBI Taxonomy" id="47278"/>
    <lineage>
        <taxon>Eukaryota</taxon>
        <taxon>Fungi</taxon>
        <taxon>Dikarya</taxon>
        <taxon>Ascomycota</taxon>
        <taxon>Pezizomycotina</taxon>
        <taxon>Sordariomycetes</taxon>
        <taxon>Hypocreomycetidae</taxon>
        <taxon>Hypocreales</taxon>
        <taxon>Hypocreales incertae sedis</taxon>
        <taxon>Trichothecium</taxon>
    </lineage>
</organism>
<evidence type="ECO:0000313" key="1">
    <source>
        <dbReference type="EMBL" id="KAI9896014.1"/>
    </source>
</evidence>
<name>A0ACC0UPH6_9HYPO</name>
<dbReference type="Proteomes" id="UP001163324">
    <property type="component" value="Chromosome 11"/>
</dbReference>
<comment type="caution">
    <text evidence="1">The sequence shown here is derived from an EMBL/GenBank/DDBJ whole genome shotgun (WGS) entry which is preliminary data.</text>
</comment>
<evidence type="ECO:0000313" key="2">
    <source>
        <dbReference type="Proteomes" id="UP001163324"/>
    </source>
</evidence>
<sequence>MSDAEKYTICWICATSMELAAARSMLEETHDEAPNVYYSSDDNNYVLGSMGKHEVVITCLPYVSSGPPSVNRVVKDLLRSFPNLRFGIFVGTGGGAPSQRHDIRLGDVVVSKSLRGSTGFLQYDFDLTMRREVLVPAGPSHDPPAPLLSSIIALESEHFLQGNQLAQTANRILDKFPKLRKMAKRPDQGTDQLYEGVCSQFAEGKAADHHHIICDDSCSSGSVSRPPRSEDEDDPSIHYGLIVSADRRMENSRCRDKLAADSDVLCFDVEAASLTDAIPSLIIRGICDYSDSHKYDPWQGYAGMTAAAYARDLLLRVRPQIITPQKSGNATSGVPFDPGKGEVVPQASESVFEHIRKPRRFFRKGRVFATFWTEPWSSNDDKAPPGQPSAPARVFSKTRRFIVIYEGHGCSTCVPIYTYGGRGAGKAKLKLEDHARVYPFESDPPSAGHRVSLRDPIGLVIEGCDGLRRLHPESLANFGKLCTVEHNIAVANIGFVHKTHNNRLHHSLLPSTSKHDNTDTHGSHGSGHDAIPTPSVGMEKKHESSSSQWGVQEPKAESYLETPALNDNSGQVQGMDRSLLKTVRAQFADDPIGPSPAGADLISPTYPDLLPGTLKSTSTGPPSSEQPGSTMGYERGLVSGHGEHSLNEEAPEEEEVELDEHGPSGPVEFHKVDSDTLNAGGSEPVNLPHQRKRHRSHSPKAAKRAKY</sequence>
<proteinExistence type="predicted"/>
<protein>
    <submittedName>
        <fullName evidence="1">Uncharacterized protein</fullName>
    </submittedName>
</protein>
<accession>A0ACC0UPH6</accession>
<reference evidence="1" key="1">
    <citation type="submission" date="2022-10" db="EMBL/GenBank/DDBJ databases">
        <title>Complete Genome of Trichothecium roseum strain YXFP-22015, a Plant Pathogen Isolated from Citrus.</title>
        <authorList>
            <person name="Wang Y."/>
            <person name="Zhu L."/>
        </authorList>
    </citation>
    <scope>NUCLEOTIDE SEQUENCE</scope>
    <source>
        <strain evidence="1">YXFP-22015</strain>
    </source>
</reference>